<evidence type="ECO:0000313" key="7">
    <source>
        <dbReference type="EMBL" id="KAK9116198.1"/>
    </source>
</evidence>
<sequence>MISSNKKMKLYCNHEEEAASISDEMMVDGDANINDEEMVDANVDDKDEEMVDANFDDYKDEEMVDANIEYYKDEEMVDANIDNEEMVNFQVWDGEVMIGLLKMKKCLEWQVNLELSVDKLMVRNSIERSELMHQDPLIFHEAGKYAVWLIPALVAYAALQSMQRYLQSQSLIIVMLLSSTAALCFHVPVCWLLVFKSGLGNVGAALSIGIGQFFRLALPSTVMICLEWWSFELLVLLSGILPNPQLETSVLSICLTTITFLYTIPFGIAAAASTRVSNELGAGKPQAARLAVYAAMAIAIADATIVSAILFASRNIWGYAYSNENGVIDYVTGMAALISIEVILDSLQGVMSGIARGCGWQHLGAYVNLGAFYLVGIPVAVVLGFVLLVRGRGLWIGIMTGAMSKDTEKSSVGTGAYVIQATEDTGLPWPHLLPNLQFAISHCVQL</sequence>
<feature type="transmembrane region" description="Helical" evidence="6">
    <location>
        <begin position="370"/>
        <end position="389"/>
    </location>
</feature>
<dbReference type="GO" id="GO:0016020">
    <property type="term" value="C:membrane"/>
    <property type="evidence" value="ECO:0007669"/>
    <property type="project" value="UniProtKB-SubCell"/>
</dbReference>
<dbReference type="InterPro" id="IPR045069">
    <property type="entry name" value="MATE_euk"/>
</dbReference>
<name>A0AAP0NR40_9MAGN</name>
<keyword evidence="8" id="KW-1185">Reference proteome</keyword>
<dbReference type="InterPro" id="IPR002528">
    <property type="entry name" value="MATE_fam"/>
</dbReference>
<reference evidence="7 8" key="1">
    <citation type="submission" date="2024-01" db="EMBL/GenBank/DDBJ databases">
        <title>Genome assemblies of Stephania.</title>
        <authorList>
            <person name="Yang L."/>
        </authorList>
    </citation>
    <scope>NUCLEOTIDE SEQUENCE [LARGE SCALE GENOMIC DNA]</scope>
    <source>
        <strain evidence="7">QJT</strain>
        <tissue evidence="7">Leaf</tissue>
    </source>
</reference>
<evidence type="ECO:0000313" key="8">
    <source>
        <dbReference type="Proteomes" id="UP001417504"/>
    </source>
</evidence>
<dbReference type="Pfam" id="PF01554">
    <property type="entry name" value="MatE"/>
    <property type="match status" value="1"/>
</dbReference>
<gene>
    <name evidence="7" type="ORF">Sjap_015145</name>
</gene>
<dbReference type="GO" id="GO:0042910">
    <property type="term" value="F:xenobiotic transmembrane transporter activity"/>
    <property type="evidence" value="ECO:0007669"/>
    <property type="project" value="InterPro"/>
</dbReference>
<comment type="similarity">
    <text evidence="2 6">Belongs to the multi antimicrobial extrusion (MATE) (TC 2.A.66.1) family.</text>
</comment>
<feature type="transmembrane region" description="Helical" evidence="6">
    <location>
        <begin position="249"/>
        <end position="269"/>
    </location>
</feature>
<dbReference type="AlphaFoldDB" id="A0AAP0NR40"/>
<comment type="caution">
    <text evidence="7">The sequence shown here is derived from an EMBL/GenBank/DDBJ whole genome shotgun (WGS) entry which is preliminary data.</text>
</comment>
<feature type="transmembrane region" description="Helical" evidence="6">
    <location>
        <begin position="206"/>
        <end position="229"/>
    </location>
</feature>
<keyword evidence="3 6" id="KW-0812">Transmembrane</keyword>
<proteinExistence type="inferred from homology"/>
<evidence type="ECO:0000256" key="3">
    <source>
        <dbReference type="ARBA" id="ARBA00022692"/>
    </source>
</evidence>
<evidence type="ECO:0000256" key="1">
    <source>
        <dbReference type="ARBA" id="ARBA00004141"/>
    </source>
</evidence>
<evidence type="ECO:0000256" key="2">
    <source>
        <dbReference type="ARBA" id="ARBA00010199"/>
    </source>
</evidence>
<evidence type="ECO:0000256" key="6">
    <source>
        <dbReference type="RuleBase" id="RU004914"/>
    </source>
</evidence>
<dbReference type="GO" id="GO:1990961">
    <property type="term" value="P:xenobiotic detoxification by transmembrane export across the plasma membrane"/>
    <property type="evidence" value="ECO:0007669"/>
    <property type="project" value="InterPro"/>
</dbReference>
<protein>
    <recommendedName>
        <fullName evidence="6">Protein DETOXIFICATION</fullName>
    </recommendedName>
    <alternativeName>
        <fullName evidence="6">Multidrug and toxic compound extrusion protein</fullName>
    </alternativeName>
</protein>
<feature type="transmembrane region" description="Helical" evidence="6">
    <location>
        <begin position="290"/>
        <end position="312"/>
    </location>
</feature>
<organism evidence="7 8">
    <name type="scientific">Stephania japonica</name>
    <dbReference type="NCBI Taxonomy" id="461633"/>
    <lineage>
        <taxon>Eukaryota</taxon>
        <taxon>Viridiplantae</taxon>
        <taxon>Streptophyta</taxon>
        <taxon>Embryophyta</taxon>
        <taxon>Tracheophyta</taxon>
        <taxon>Spermatophyta</taxon>
        <taxon>Magnoliopsida</taxon>
        <taxon>Ranunculales</taxon>
        <taxon>Menispermaceae</taxon>
        <taxon>Menispermoideae</taxon>
        <taxon>Cissampelideae</taxon>
        <taxon>Stephania</taxon>
    </lineage>
</organism>
<comment type="subcellular location">
    <subcellularLocation>
        <location evidence="1">Membrane</location>
        <topology evidence="1">Multi-pass membrane protein</topology>
    </subcellularLocation>
</comment>
<comment type="caution">
    <text evidence="6">Lacks conserved residue(s) required for the propagation of feature annotation.</text>
</comment>
<keyword evidence="5 6" id="KW-0472">Membrane</keyword>
<feature type="transmembrane region" description="Helical" evidence="6">
    <location>
        <begin position="171"/>
        <end position="194"/>
    </location>
</feature>
<dbReference type="PANTHER" id="PTHR11206">
    <property type="entry name" value="MULTIDRUG RESISTANCE PROTEIN"/>
    <property type="match status" value="1"/>
</dbReference>
<dbReference type="GO" id="GO:0015297">
    <property type="term" value="F:antiporter activity"/>
    <property type="evidence" value="ECO:0007669"/>
    <property type="project" value="InterPro"/>
</dbReference>
<evidence type="ECO:0000256" key="4">
    <source>
        <dbReference type="ARBA" id="ARBA00022989"/>
    </source>
</evidence>
<feature type="transmembrane region" description="Helical" evidence="6">
    <location>
        <begin position="142"/>
        <end position="159"/>
    </location>
</feature>
<dbReference type="EMBL" id="JBBNAE010000006">
    <property type="protein sequence ID" value="KAK9116198.1"/>
    <property type="molecule type" value="Genomic_DNA"/>
</dbReference>
<dbReference type="CDD" id="cd13132">
    <property type="entry name" value="MATE_eukaryotic"/>
    <property type="match status" value="1"/>
</dbReference>
<keyword evidence="4 6" id="KW-1133">Transmembrane helix</keyword>
<evidence type="ECO:0000256" key="5">
    <source>
        <dbReference type="ARBA" id="ARBA00023136"/>
    </source>
</evidence>
<accession>A0AAP0NR40</accession>
<dbReference type="Proteomes" id="UP001417504">
    <property type="component" value="Unassembled WGS sequence"/>
</dbReference>